<dbReference type="GO" id="GO:0004175">
    <property type="term" value="F:endopeptidase activity"/>
    <property type="evidence" value="ECO:0007669"/>
    <property type="project" value="UniProtKB-ARBA"/>
</dbReference>
<dbReference type="Pfam" id="PF02517">
    <property type="entry name" value="Rce1-like"/>
    <property type="match status" value="1"/>
</dbReference>
<feature type="domain" description="CAAX prenyl protease 2/Lysostaphin resistance protein A-like" evidence="2">
    <location>
        <begin position="132"/>
        <end position="241"/>
    </location>
</feature>
<keyword evidence="1" id="KW-0812">Transmembrane</keyword>
<gene>
    <name evidence="3" type="ordered locus">Cyan7425_2940</name>
</gene>
<evidence type="ECO:0000259" key="2">
    <source>
        <dbReference type="Pfam" id="PF02517"/>
    </source>
</evidence>
<name>B8HL48_CYAP4</name>
<proteinExistence type="predicted"/>
<feature type="transmembrane region" description="Helical" evidence="1">
    <location>
        <begin position="136"/>
        <end position="160"/>
    </location>
</feature>
<organism evidence="3">
    <name type="scientific">Cyanothece sp. (strain PCC 7425 / ATCC 29141)</name>
    <dbReference type="NCBI Taxonomy" id="395961"/>
    <lineage>
        <taxon>Bacteria</taxon>
        <taxon>Bacillati</taxon>
        <taxon>Cyanobacteriota</taxon>
        <taxon>Cyanophyceae</taxon>
        <taxon>Gomontiellales</taxon>
        <taxon>Cyanothecaceae</taxon>
        <taxon>Cyanothece</taxon>
    </lineage>
</organism>
<evidence type="ECO:0000313" key="3">
    <source>
        <dbReference type="EMBL" id="ACL45280.1"/>
    </source>
</evidence>
<protein>
    <submittedName>
        <fullName evidence="3">Abortive infection protein</fullName>
    </submittedName>
</protein>
<feature type="transmembrane region" description="Helical" evidence="1">
    <location>
        <begin position="90"/>
        <end position="111"/>
    </location>
</feature>
<feature type="transmembrane region" description="Helical" evidence="1">
    <location>
        <begin position="7"/>
        <end position="25"/>
    </location>
</feature>
<evidence type="ECO:0000256" key="1">
    <source>
        <dbReference type="SAM" id="Phobius"/>
    </source>
</evidence>
<dbReference type="STRING" id="395961.Cyan7425_2940"/>
<dbReference type="EMBL" id="CP001344">
    <property type="protein sequence ID" value="ACL45280.1"/>
    <property type="molecule type" value="Genomic_DNA"/>
</dbReference>
<reference evidence="3" key="1">
    <citation type="submission" date="2009-01" db="EMBL/GenBank/DDBJ databases">
        <title>Complete sequence of chromosome Cyanothece sp. PCC 7425.</title>
        <authorList>
            <consortium name="US DOE Joint Genome Institute"/>
            <person name="Lucas S."/>
            <person name="Copeland A."/>
            <person name="Lapidus A."/>
            <person name="Glavina del Rio T."/>
            <person name="Dalin E."/>
            <person name="Tice H."/>
            <person name="Bruce D."/>
            <person name="Goodwin L."/>
            <person name="Pitluck S."/>
            <person name="Sims D."/>
            <person name="Meineke L."/>
            <person name="Brettin T."/>
            <person name="Detter J.C."/>
            <person name="Han C."/>
            <person name="Larimer F."/>
            <person name="Land M."/>
            <person name="Hauser L."/>
            <person name="Kyrpides N."/>
            <person name="Ovchinnikova G."/>
            <person name="Liberton M."/>
            <person name="Stoeckel J."/>
            <person name="Banerjee A."/>
            <person name="Singh A."/>
            <person name="Page L."/>
            <person name="Sato H."/>
            <person name="Zhao L."/>
            <person name="Sherman L."/>
            <person name="Pakrasi H."/>
            <person name="Richardson P."/>
        </authorList>
    </citation>
    <scope>NUCLEOTIDE SEQUENCE</scope>
    <source>
        <strain evidence="3">PCC 7425</strain>
    </source>
</reference>
<feature type="transmembrane region" description="Helical" evidence="1">
    <location>
        <begin position="45"/>
        <end position="69"/>
    </location>
</feature>
<dbReference type="HOGENOM" id="CLU_082370_0_0_3"/>
<accession>B8HL48</accession>
<feature type="transmembrane region" description="Helical" evidence="1">
    <location>
        <begin position="201"/>
        <end position="225"/>
    </location>
</feature>
<dbReference type="KEGG" id="cyn:Cyan7425_2940"/>
<feature type="transmembrane region" description="Helical" evidence="1">
    <location>
        <begin position="172"/>
        <end position="195"/>
    </location>
</feature>
<dbReference type="eggNOG" id="ENOG502ZAAA">
    <property type="taxonomic scope" value="Bacteria"/>
</dbReference>
<keyword evidence="1" id="KW-1133">Transmembrane helix</keyword>
<dbReference type="GO" id="GO:0080120">
    <property type="term" value="P:CAAX-box protein maturation"/>
    <property type="evidence" value="ECO:0007669"/>
    <property type="project" value="UniProtKB-ARBA"/>
</dbReference>
<keyword evidence="1" id="KW-0472">Membrane</keyword>
<dbReference type="AlphaFoldDB" id="B8HL48"/>
<dbReference type="InterPro" id="IPR003675">
    <property type="entry name" value="Rce1/LyrA-like_dom"/>
</dbReference>
<sequence length="247" mass="26426">MAVKLSAILWVLGMVGVVSLWWINFPIPAHASLQAPLWVIKLFSLIQPTVLLSIAVVLGVVLAPQVGLSAPIAEAIVARKSLRPAIRVQFLPGMIGGLVGAVLLAILQFAAKQTLPLNFIVKAEELSQGTPFLTRILYGGITEELLLRWGMMSLFVWIGWKIFAKAQGKPSAFCFIGGIILSALLFGLGHLPLAFALATPVTAAVIVYVIAANAVFGFIAGYLYWRQGLEAAMLAHVLVHVVRVAVG</sequence>